<proteinExistence type="predicted"/>
<dbReference type="InterPro" id="IPR016181">
    <property type="entry name" value="Acyl_CoA_acyltransferase"/>
</dbReference>
<evidence type="ECO:0000313" key="2">
    <source>
        <dbReference type="EMBL" id="KRM92548.1"/>
    </source>
</evidence>
<reference evidence="2 3" key="1">
    <citation type="journal article" date="2015" name="Genome Announc.">
        <title>Expanding the biotechnology potential of lactobacilli through comparative genomics of 213 strains and associated genera.</title>
        <authorList>
            <person name="Sun Z."/>
            <person name="Harris H.M."/>
            <person name="McCann A."/>
            <person name="Guo C."/>
            <person name="Argimon S."/>
            <person name="Zhang W."/>
            <person name="Yang X."/>
            <person name="Jeffery I.B."/>
            <person name="Cooney J.C."/>
            <person name="Kagawa T.F."/>
            <person name="Liu W."/>
            <person name="Song Y."/>
            <person name="Salvetti E."/>
            <person name="Wrobel A."/>
            <person name="Rasinkangas P."/>
            <person name="Parkhill J."/>
            <person name="Rea M.C."/>
            <person name="O'Sullivan O."/>
            <person name="Ritari J."/>
            <person name="Douillard F.P."/>
            <person name="Paul Ross R."/>
            <person name="Yang R."/>
            <person name="Briner A.E."/>
            <person name="Felis G.E."/>
            <person name="de Vos W.M."/>
            <person name="Barrangou R."/>
            <person name="Klaenhammer T.R."/>
            <person name="Caufield P.W."/>
            <person name="Cui Y."/>
            <person name="Zhang H."/>
            <person name="O'Toole P.W."/>
        </authorList>
    </citation>
    <scope>NUCLEOTIDE SEQUENCE [LARGE SCALE GENOMIC DNA]</scope>
    <source>
        <strain evidence="2 3">DSM 22689</strain>
    </source>
</reference>
<dbReference type="Gene3D" id="3.40.630.30">
    <property type="match status" value="1"/>
</dbReference>
<gene>
    <name evidence="2" type="ORF">FC87_GL000160</name>
</gene>
<evidence type="ECO:0000259" key="1">
    <source>
        <dbReference type="PROSITE" id="PS51186"/>
    </source>
</evidence>
<dbReference type="STRING" id="1423745.GCA_001311215_00435"/>
<sequence length="198" mass="23237">MWSTFKEWYRKNVNDRLENKIDNALVFKNRQVEICGNHYFLGKGTLTDLPDIVKVSRAAGRGRFKWSRKRFQLGLRNDHDRFYFILRYHDELVGFIDAVIKRDQRLCIIDSLAILPEFQHHGLGYFLITTCIERAREMELQQVLVCCSDDDDKTQGILTDLGFVTKEEAKQDRAETGLTEFQLNLEKRNVLASKNFGR</sequence>
<protein>
    <recommendedName>
        <fullName evidence="1">N-acetyltransferase domain-containing protein</fullName>
    </recommendedName>
</protein>
<dbReference type="RefSeq" id="WP_056961343.1">
    <property type="nucleotide sequence ID" value="NZ_AYZI01000001.1"/>
</dbReference>
<evidence type="ECO:0000313" key="3">
    <source>
        <dbReference type="Proteomes" id="UP000051586"/>
    </source>
</evidence>
<feature type="domain" description="N-acetyltransferase" evidence="1">
    <location>
        <begin position="39"/>
        <end position="186"/>
    </location>
</feature>
<dbReference type="PATRIC" id="fig|1423745.4.peg.167"/>
<dbReference type="InterPro" id="IPR000182">
    <property type="entry name" value="GNAT_dom"/>
</dbReference>
<dbReference type="CDD" id="cd04301">
    <property type="entry name" value="NAT_SF"/>
    <property type="match status" value="1"/>
</dbReference>
<dbReference type="Proteomes" id="UP000051586">
    <property type="component" value="Unassembled WGS sequence"/>
</dbReference>
<dbReference type="GO" id="GO:0016747">
    <property type="term" value="F:acyltransferase activity, transferring groups other than amino-acyl groups"/>
    <property type="evidence" value="ECO:0007669"/>
    <property type="project" value="InterPro"/>
</dbReference>
<dbReference type="AlphaFoldDB" id="A0A0R2CS34"/>
<dbReference type="EMBL" id="AYZI01000001">
    <property type="protein sequence ID" value="KRM92548.1"/>
    <property type="molecule type" value="Genomic_DNA"/>
</dbReference>
<accession>A0A0R2CS34</accession>
<organism evidence="2 3">
    <name type="scientific">Fructilactobacillus florum DSM 22689 = JCM 16035</name>
    <dbReference type="NCBI Taxonomy" id="1423745"/>
    <lineage>
        <taxon>Bacteria</taxon>
        <taxon>Bacillati</taxon>
        <taxon>Bacillota</taxon>
        <taxon>Bacilli</taxon>
        <taxon>Lactobacillales</taxon>
        <taxon>Lactobacillaceae</taxon>
        <taxon>Fructilactobacillus</taxon>
    </lineage>
</organism>
<dbReference type="SUPFAM" id="SSF55729">
    <property type="entry name" value="Acyl-CoA N-acyltransferases (Nat)"/>
    <property type="match status" value="1"/>
</dbReference>
<dbReference type="Pfam" id="PF00583">
    <property type="entry name" value="Acetyltransf_1"/>
    <property type="match status" value="1"/>
</dbReference>
<name>A0A0R2CS34_9LACO</name>
<comment type="caution">
    <text evidence="2">The sequence shown here is derived from an EMBL/GenBank/DDBJ whole genome shotgun (WGS) entry which is preliminary data.</text>
</comment>
<dbReference type="PROSITE" id="PS51186">
    <property type="entry name" value="GNAT"/>
    <property type="match status" value="1"/>
</dbReference>